<keyword evidence="4" id="KW-0804">Transcription</keyword>
<dbReference type="InterPro" id="IPR001845">
    <property type="entry name" value="HTH_ArsR_DNA-bd_dom"/>
</dbReference>
<organism evidence="6 7">
    <name type="scientific">Moritella yayanosii</name>
    <dbReference type="NCBI Taxonomy" id="69539"/>
    <lineage>
        <taxon>Bacteria</taxon>
        <taxon>Pseudomonadati</taxon>
        <taxon>Pseudomonadota</taxon>
        <taxon>Gammaproteobacteria</taxon>
        <taxon>Alteromonadales</taxon>
        <taxon>Moritellaceae</taxon>
        <taxon>Moritella</taxon>
    </lineage>
</organism>
<reference evidence="7" key="1">
    <citation type="submission" date="2018-05" db="EMBL/GenBank/DDBJ databases">
        <authorList>
            <person name="Cea G.-C."/>
            <person name="William W."/>
        </authorList>
    </citation>
    <scope>NUCLEOTIDE SEQUENCE [LARGE SCALE GENOMIC DNA]</scope>
    <source>
        <strain evidence="7">DB21MT 5</strain>
    </source>
</reference>
<evidence type="ECO:0000259" key="5">
    <source>
        <dbReference type="PROSITE" id="PS50987"/>
    </source>
</evidence>
<dbReference type="InterPro" id="IPR011991">
    <property type="entry name" value="ArsR-like_HTH"/>
</dbReference>
<evidence type="ECO:0000256" key="2">
    <source>
        <dbReference type="ARBA" id="ARBA00023015"/>
    </source>
</evidence>
<evidence type="ECO:0000256" key="4">
    <source>
        <dbReference type="ARBA" id="ARBA00023163"/>
    </source>
</evidence>
<dbReference type="PROSITE" id="PS50987">
    <property type="entry name" value="HTH_ARSR_2"/>
    <property type="match status" value="1"/>
</dbReference>
<accession>A0A330LJ36</accession>
<dbReference type="InterPro" id="IPR051081">
    <property type="entry name" value="HTH_MetalResp_TranReg"/>
</dbReference>
<keyword evidence="7" id="KW-1185">Reference proteome</keyword>
<protein>
    <submittedName>
        <fullName evidence="6">Arsenic resistance transcriptional regulator ArsR1</fullName>
    </submittedName>
</protein>
<dbReference type="GO" id="GO:0003677">
    <property type="term" value="F:DNA binding"/>
    <property type="evidence" value="ECO:0007669"/>
    <property type="project" value="UniProtKB-KW"/>
</dbReference>
<keyword evidence="2" id="KW-0805">Transcription regulation</keyword>
<dbReference type="NCBIfam" id="NF033788">
    <property type="entry name" value="HTH_metalloreg"/>
    <property type="match status" value="1"/>
</dbReference>
<evidence type="ECO:0000313" key="6">
    <source>
        <dbReference type="EMBL" id="SQD77004.1"/>
    </source>
</evidence>
<dbReference type="Proteomes" id="UP000250163">
    <property type="component" value="Chromosome MORIYA"/>
</dbReference>
<feature type="domain" description="HTH arsR-type" evidence="5">
    <location>
        <begin position="1"/>
        <end position="97"/>
    </location>
</feature>
<sequence length="118" mass="13851">MKLIMDLLQFYKCLADDTRLKSLLLILHETELCVCELTHALAQSQPKISRHLALLRQKKLVIDQRQGQWVYYHINPDIPDWVQKILSLTLANNLQCIQEELQRLMEMPCRPPRAISCN</sequence>
<dbReference type="CDD" id="cd00090">
    <property type="entry name" value="HTH_ARSR"/>
    <property type="match status" value="1"/>
</dbReference>
<gene>
    <name evidence="6" type="primary">arsR</name>
    <name evidence="6" type="ORF">MORIYA_0526</name>
</gene>
<evidence type="ECO:0000313" key="7">
    <source>
        <dbReference type="Proteomes" id="UP000250163"/>
    </source>
</evidence>
<dbReference type="SMART" id="SM00418">
    <property type="entry name" value="HTH_ARSR"/>
    <property type="match status" value="1"/>
</dbReference>
<dbReference type="Pfam" id="PF01022">
    <property type="entry name" value="HTH_5"/>
    <property type="match status" value="1"/>
</dbReference>
<dbReference type="InterPro" id="IPR036388">
    <property type="entry name" value="WH-like_DNA-bd_sf"/>
</dbReference>
<name>A0A330LJ36_9GAMM</name>
<evidence type="ECO:0000256" key="3">
    <source>
        <dbReference type="ARBA" id="ARBA00023125"/>
    </source>
</evidence>
<dbReference type="SUPFAM" id="SSF46785">
    <property type="entry name" value="Winged helix' DNA-binding domain"/>
    <property type="match status" value="1"/>
</dbReference>
<dbReference type="EMBL" id="LS483250">
    <property type="protein sequence ID" value="SQD77004.1"/>
    <property type="molecule type" value="Genomic_DNA"/>
</dbReference>
<keyword evidence="1" id="KW-0059">Arsenical resistance</keyword>
<dbReference type="KEGG" id="mya:MORIYA_0526"/>
<dbReference type="FunFam" id="1.10.10.10:FF:000279">
    <property type="entry name" value="Transcriptional regulator, ArsR family"/>
    <property type="match status" value="1"/>
</dbReference>
<keyword evidence="3" id="KW-0238">DNA-binding</keyword>
<dbReference type="PANTHER" id="PTHR33154">
    <property type="entry name" value="TRANSCRIPTIONAL REGULATOR, ARSR FAMILY"/>
    <property type="match status" value="1"/>
</dbReference>
<dbReference type="GO" id="GO:0003700">
    <property type="term" value="F:DNA-binding transcription factor activity"/>
    <property type="evidence" value="ECO:0007669"/>
    <property type="project" value="InterPro"/>
</dbReference>
<dbReference type="PANTHER" id="PTHR33154:SF18">
    <property type="entry name" value="ARSENICAL RESISTANCE OPERON REPRESSOR"/>
    <property type="match status" value="1"/>
</dbReference>
<dbReference type="NCBIfam" id="NF007528">
    <property type="entry name" value="PRK10141.1"/>
    <property type="match status" value="1"/>
</dbReference>
<dbReference type="GO" id="GO:0046685">
    <property type="term" value="P:response to arsenic-containing substance"/>
    <property type="evidence" value="ECO:0007669"/>
    <property type="project" value="UniProtKB-KW"/>
</dbReference>
<dbReference type="Gene3D" id="1.10.10.10">
    <property type="entry name" value="Winged helix-like DNA-binding domain superfamily/Winged helix DNA-binding domain"/>
    <property type="match status" value="1"/>
</dbReference>
<dbReference type="PRINTS" id="PR00778">
    <property type="entry name" value="HTHARSR"/>
</dbReference>
<evidence type="ECO:0000256" key="1">
    <source>
        <dbReference type="ARBA" id="ARBA00022849"/>
    </source>
</evidence>
<dbReference type="InterPro" id="IPR036390">
    <property type="entry name" value="WH_DNA-bd_sf"/>
</dbReference>
<proteinExistence type="predicted"/>
<dbReference type="AlphaFoldDB" id="A0A330LJ36"/>